<sequence length="115" mass="12200">MIDVCKKSRSDSCCTDSSTSGVSSCDSSQVPRYHHTHTTAYQTLSPIPSTGSIATMKSSKTQGPMESGATGATISKYRGSSSFKSKLHTGHYSTFLSLRTLRPHSPSPAVFPGPL</sequence>
<feature type="compositionally biased region" description="Basic and acidic residues" evidence="1">
    <location>
        <begin position="1"/>
        <end position="10"/>
    </location>
</feature>
<feature type="compositionally biased region" description="Low complexity" evidence="1">
    <location>
        <begin position="11"/>
        <end position="28"/>
    </location>
</feature>
<proteinExistence type="predicted"/>
<evidence type="ECO:0000313" key="2">
    <source>
        <dbReference type="EMBL" id="CAG6735854.1"/>
    </source>
</evidence>
<accession>A0A8D9E1G6</accession>
<organism evidence="2">
    <name type="scientific">Cacopsylla melanoneura</name>
    <dbReference type="NCBI Taxonomy" id="428564"/>
    <lineage>
        <taxon>Eukaryota</taxon>
        <taxon>Metazoa</taxon>
        <taxon>Ecdysozoa</taxon>
        <taxon>Arthropoda</taxon>
        <taxon>Hexapoda</taxon>
        <taxon>Insecta</taxon>
        <taxon>Pterygota</taxon>
        <taxon>Neoptera</taxon>
        <taxon>Paraneoptera</taxon>
        <taxon>Hemiptera</taxon>
        <taxon>Sternorrhyncha</taxon>
        <taxon>Psylloidea</taxon>
        <taxon>Psyllidae</taxon>
        <taxon>Psyllinae</taxon>
        <taxon>Cacopsylla</taxon>
    </lineage>
</organism>
<evidence type="ECO:0000256" key="1">
    <source>
        <dbReference type="SAM" id="MobiDB-lite"/>
    </source>
</evidence>
<feature type="region of interest" description="Disordered" evidence="1">
    <location>
        <begin position="1"/>
        <end position="29"/>
    </location>
</feature>
<protein>
    <submittedName>
        <fullName evidence="2">Uncharacterized protein</fullName>
    </submittedName>
</protein>
<name>A0A8D9E1G6_9HEMI</name>
<reference evidence="2" key="1">
    <citation type="submission" date="2021-05" db="EMBL/GenBank/DDBJ databases">
        <authorList>
            <person name="Alioto T."/>
            <person name="Alioto T."/>
            <person name="Gomez Garrido J."/>
        </authorList>
    </citation>
    <scope>NUCLEOTIDE SEQUENCE</scope>
</reference>
<dbReference type="AlphaFoldDB" id="A0A8D9E1G6"/>
<dbReference type="EMBL" id="HBUF01397122">
    <property type="protein sequence ID" value="CAG6735854.1"/>
    <property type="molecule type" value="Transcribed_RNA"/>
</dbReference>
<dbReference type="EMBL" id="HBUF01397123">
    <property type="protein sequence ID" value="CAG6735855.1"/>
    <property type="molecule type" value="Transcribed_RNA"/>
</dbReference>
<feature type="region of interest" description="Disordered" evidence="1">
    <location>
        <begin position="44"/>
        <end position="71"/>
    </location>
</feature>